<proteinExistence type="predicted"/>
<dbReference type="AlphaFoldDB" id="A0AAU0PVC7"/>
<keyword evidence="2" id="KW-1185">Reference proteome</keyword>
<dbReference type="InterPro" id="IPR039452">
    <property type="entry name" value="DUF5403"/>
</dbReference>
<name>A0AAU0PVC7_9CORY</name>
<protein>
    <submittedName>
        <fullName evidence="1">DUF5403 family protein</fullName>
    </submittedName>
</protein>
<gene>
    <name evidence="1" type="ORF">Q0N40_07385</name>
</gene>
<dbReference type="Proteomes" id="UP001174314">
    <property type="component" value="Chromosome"/>
</dbReference>
<accession>A0AAU0PVC7</accession>
<dbReference type="Pfam" id="PF17395">
    <property type="entry name" value="DUF5403"/>
    <property type="match status" value="1"/>
</dbReference>
<evidence type="ECO:0000313" key="1">
    <source>
        <dbReference type="EMBL" id="WPF24364.1"/>
    </source>
</evidence>
<evidence type="ECO:0000313" key="2">
    <source>
        <dbReference type="Proteomes" id="UP001174314"/>
    </source>
</evidence>
<dbReference type="EMBL" id="CP137757">
    <property type="protein sequence ID" value="WPF24364.1"/>
    <property type="molecule type" value="Genomic_DNA"/>
</dbReference>
<dbReference type="RefSeq" id="WP_236883062.1">
    <property type="nucleotide sequence ID" value="NZ_CP137757.1"/>
</dbReference>
<organism evidence="1 2">
    <name type="scientific">Corynebacterium pseudokroppenstedtii</name>
    <dbReference type="NCBI Taxonomy" id="2804917"/>
    <lineage>
        <taxon>Bacteria</taxon>
        <taxon>Bacillati</taxon>
        <taxon>Actinomycetota</taxon>
        <taxon>Actinomycetes</taxon>
        <taxon>Mycobacteriales</taxon>
        <taxon>Corynebacteriaceae</taxon>
        <taxon>Corynebacterium</taxon>
    </lineage>
</organism>
<dbReference type="KEGG" id="cpsk:Q0N40_07385"/>
<sequence>MAKVYKGAGTKVARLPGIQPELDVAAMKVMLRAKAEAAASIRTGHYESSFEIKRVPGKRGVTDRLVVNNDEASLAIEYGHMTPASKRSPGRFVPGKFILTRAVNGG</sequence>
<reference evidence="1 2" key="1">
    <citation type="submission" date="2023-10" db="EMBL/GenBank/DDBJ databases">
        <title>complete genome sequence of Corynebacterium pseudokroppenstedtii P15-C1.</title>
        <authorList>
            <person name="Bruggemann H."/>
            <person name="Poehlein A."/>
        </authorList>
    </citation>
    <scope>NUCLEOTIDE SEQUENCE [LARGE SCALE GENOMIC DNA]</scope>
    <source>
        <strain evidence="1 2">P15_C1</strain>
    </source>
</reference>